<organism evidence="1 2">
    <name type="scientific">Staurois parvus</name>
    <dbReference type="NCBI Taxonomy" id="386267"/>
    <lineage>
        <taxon>Eukaryota</taxon>
        <taxon>Metazoa</taxon>
        <taxon>Chordata</taxon>
        <taxon>Craniata</taxon>
        <taxon>Vertebrata</taxon>
        <taxon>Euteleostomi</taxon>
        <taxon>Amphibia</taxon>
        <taxon>Batrachia</taxon>
        <taxon>Anura</taxon>
        <taxon>Neobatrachia</taxon>
        <taxon>Ranoidea</taxon>
        <taxon>Ranidae</taxon>
        <taxon>Staurois</taxon>
    </lineage>
</organism>
<accession>A0ABN9F4J5</accession>
<dbReference type="EMBL" id="CATNWA010016360">
    <property type="protein sequence ID" value="CAI9591980.1"/>
    <property type="molecule type" value="Genomic_DNA"/>
</dbReference>
<gene>
    <name evidence="1" type="ORF">SPARVUS_LOCUS11299202</name>
</gene>
<dbReference type="PANTHER" id="PTHR28434:SF1">
    <property type="entry name" value="PROTEIN C3ORF33"/>
    <property type="match status" value="1"/>
</dbReference>
<dbReference type="PANTHER" id="PTHR28434">
    <property type="entry name" value="PROTEIN C3ORF33"/>
    <property type="match status" value="1"/>
</dbReference>
<reference evidence="1" key="1">
    <citation type="submission" date="2023-05" db="EMBL/GenBank/DDBJ databases">
        <authorList>
            <person name="Stuckert A."/>
        </authorList>
    </citation>
    <scope>NUCLEOTIDE SEQUENCE</scope>
</reference>
<dbReference type="InterPro" id="IPR042421">
    <property type="entry name" value="C3orf33-like"/>
</dbReference>
<comment type="caution">
    <text evidence="1">The sequence shown here is derived from an EMBL/GenBank/DDBJ whole genome shotgun (WGS) entry which is preliminary data.</text>
</comment>
<evidence type="ECO:0000313" key="2">
    <source>
        <dbReference type="Proteomes" id="UP001162483"/>
    </source>
</evidence>
<proteinExistence type="predicted"/>
<dbReference type="Proteomes" id="UP001162483">
    <property type="component" value="Unassembled WGS sequence"/>
</dbReference>
<name>A0ABN9F4J5_9NEOB</name>
<sequence>MGAGDLADNLISTVSQLADSHLHIVRNISTGLAVAGVILCARSIRLVTKFTNVKAIPDNFIKKNVKLRGKVISVKEHAIEIEHIPIKVPILTSLLQKWQGHGSLLVRLAGVELTPSGKHWLLTNLQPSQQLWFQLLNREDSMLDCFIFINRGRLFNECLNVSRCLKKDSEELLIFPTYV</sequence>
<protein>
    <submittedName>
        <fullName evidence="1">Uncharacterized protein</fullName>
    </submittedName>
</protein>
<keyword evidence="2" id="KW-1185">Reference proteome</keyword>
<evidence type="ECO:0000313" key="1">
    <source>
        <dbReference type="EMBL" id="CAI9591980.1"/>
    </source>
</evidence>